<feature type="compositionally biased region" description="Polar residues" evidence="1">
    <location>
        <begin position="1"/>
        <end position="13"/>
    </location>
</feature>
<reference evidence="2 3" key="1">
    <citation type="journal article" date="2018" name="Sci. Rep.">
        <title>Genomic signatures of local adaptation to the degree of environmental predictability in rotifers.</title>
        <authorList>
            <person name="Franch-Gras L."/>
            <person name="Hahn C."/>
            <person name="Garcia-Roger E.M."/>
            <person name="Carmona M.J."/>
            <person name="Serra M."/>
            <person name="Gomez A."/>
        </authorList>
    </citation>
    <scope>NUCLEOTIDE SEQUENCE [LARGE SCALE GENOMIC DNA]</scope>
    <source>
        <strain evidence="2">HYR1</strain>
    </source>
</reference>
<protein>
    <submittedName>
        <fullName evidence="2">Uncharacterized protein</fullName>
    </submittedName>
</protein>
<feature type="compositionally biased region" description="Basic and acidic residues" evidence="1">
    <location>
        <begin position="180"/>
        <end position="190"/>
    </location>
</feature>
<dbReference type="AlphaFoldDB" id="A0A3M7RPX9"/>
<name>A0A3M7RPX9_BRAPC</name>
<feature type="region of interest" description="Disordered" evidence="1">
    <location>
        <begin position="180"/>
        <end position="210"/>
    </location>
</feature>
<feature type="compositionally biased region" description="Basic and acidic residues" evidence="1">
    <location>
        <begin position="18"/>
        <end position="27"/>
    </location>
</feature>
<sequence length="272" mass="31561">MNSDRQVSLQHNGAATKRTAERERDESTIGNKQRGPGRPRKMAKREEVCEEDVDGEDFEQWLAEFKTKTSRIEENRKMELFKAYMGSKARECMKGLNEQDINTFDKLSFEMRKLVCKTNPEHYLLDLMIAQMVKKAYPMIADSILLEKLKLENFLRGLSNDLAAMVCKEQLFVNEIKSKEPYSEGGDKRRTNQSTSKADANKNNDSKNLENNLSTLYQKINKQKNSNFDLKHSNEPDQGKLALKTPTYPNETRKCYHCHQVGHIRPYFPNRV</sequence>
<organism evidence="2 3">
    <name type="scientific">Brachionus plicatilis</name>
    <name type="common">Marine rotifer</name>
    <name type="synonym">Brachionus muelleri</name>
    <dbReference type="NCBI Taxonomy" id="10195"/>
    <lineage>
        <taxon>Eukaryota</taxon>
        <taxon>Metazoa</taxon>
        <taxon>Spiralia</taxon>
        <taxon>Gnathifera</taxon>
        <taxon>Rotifera</taxon>
        <taxon>Eurotatoria</taxon>
        <taxon>Monogononta</taxon>
        <taxon>Pseudotrocha</taxon>
        <taxon>Ploima</taxon>
        <taxon>Brachionidae</taxon>
        <taxon>Brachionus</taxon>
    </lineage>
</organism>
<feature type="compositionally biased region" description="Basic and acidic residues" evidence="1">
    <location>
        <begin position="199"/>
        <end position="208"/>
    </location>
</feature>
<comment type="caution">
    <text evidence="2">The sequence shown here is derived from an EMBL/GenBank/DDBJ whole genome shotgun (WGS) entry which is preliminary data.</text>
</comment>
<keyword evidence="3" id="KW-1185">Reference proteome</keyword>
<accession>A0A3M7RPX9</accession>
<feature type="compositionally biased region" description="Basic and acidic residues" evidence="1">
    <location>
        <begin position="229"/>
        <end position="238"/>
    </location>
</feature>
<proteinExistence type="predicted"/>
<dbReference type="EMBL" id="REGN01002930">
    <property type="protein sequence ID" value="RNA25395.1"/>
    <property type="molecule type" value="Genomic_DNA"/>
</dbReference>
<feature type="region of interest" description="Disordered" evidence="1">
    <location>
        <begin position="1"/>
        <end position="49"/>
    </location>
</feature>
<gene>
    <name evidence="2" type="ORF">BpHYR1_019007</name>
</gene>
<feature type="region of interest" description="Disordered" evidence="1">
    <location>
        <begin position="225"/>
        <end position="246"/>
    </location>
</feature>
<evidence type="ECO:0000256" key="1">
    <source>
        <dbReference type="SAM" id="MobiDB-lite"/>
    </source>
</evidence>
<dbReference type="OrthoDB" id="2213868at2759"/>
<evidence type="ECO:0000313" key="2">
    <source>
        <dbReference type="EMBL" id="RNA25395.1"/>
    </source>
</evidence>
<evidence type="ECO:0000313" key="3">
    <source>
        <dbReference type="Proteomes" id="UP000276133"/>
    </source>
</evidence>
<dbReference type="Proteomes" id="UP000276133">
    <property type="component" value="Unassembled WGS sequence"/>
</dbReference>